<dbReference type="InterPro" id="IPR036950">
    <property type="entry name" value="PBP_transglycosylase"/>
</dbReference>
<keyword evidence="11" id="KW-0961">Cell wall biogenesis/degradation</keyword>
<dbReference type="GO" id="GO:0006508">
    <property type="term" value="P:proteolysis"/>
    <property type="evidence" value="ECO:0007669"/>
    <property type="project" value="UniProtKB-KW"/>
</dbReference>
<keyword evidence="8" id="KW-0133">Cell shape</keyword>
<feature type="region of interest" description="Disordered" evidence="14">
    <location>
        <begin position="1"/>
        <end position="35"/>
    </location>
</feature>
<evidence type="ECO:0000256" key="11">
    <source>
        <dbReference type="ARBA" id="ARBA00023316"/>
    </source>
</evidence>
<dbReference type="GO" id="GO:0008955">
    <property type="term" value="F:peptidoglycan glycosyltransferase activity"/>
    <property type="evidence" value="ECO:0007669"/>
    <property type="project" value="UniProtKB-EC"/>
</dbReference>
<organism evidence="18">
    <name type="scientific">uncultured Rubrobacteraceae bacterium</name>
    <dbReference type="NCBI Taxonomy" id="349277"/>
    <lineage>
        <taxon>Bacteria</taxon>
        <taxon>Bacillati</taxon>
        <taxon>Actinomycetota</taxon>
        <taxon>Rubrobacteria</taxon>
        <taxon>Rubrobacterales</taxon>
        <taxon>Rubrobacteraceae</taxon>
        <taxon>environmental samples</taxon>
    </lineage>
</organism>
<dbReference type="Pfam" id="PF00905">
    <property type="entry name" value="Transpeptidase"/>
    <property type="match status" value="1"/>
</dbReference>
<dbReference type="InterPro" id="IPR023346">
    <property type="entry name" value="Lysozyme-like_dom_sf"/>
</dbReference>
<keyword evidence="4" id="KW-0645">Protease</keyword>
<evidence type="ECO:0000256" key="8">
    <source>
        <dbReference type="ARBA" id="ARBA00022960"/>
    </source>
</evidence>
<evidence type="ECO:0000256" key="10">
    <source>
        <dbReference type="ARBA" id="ARBA00023268"/>
    </source>
</evidence>
<dbReference type="InterPro" id="IPR001460">
    <property type="entry name" value="PCN-bd_Tpept"/>
</dbReference>
<feature type="region of interest" description="Disordered" evidence="14">
    <location>
        <begin position="694"/>
        <end position="798"/>
    </location>
</feature>
<dbReference type="GO" id="GO:0071555">
    <property type="term" value="P:cell wall organization"/>
    <property type="evidence" value="ECO:0007669"/>
    <property type="project" value="UniProtKB-KW"/>
</dbReference>
<feature type="compositionally biased region" description="Low complexity" evidence="14">
    <location>
        <begin position="781"/>
        <end position="798"/>
    </location>
</feature>
<dbReference type="SUPFAM" id="SSF53955">
    <property type="entry name" value="Lysozyme-like"/>
    <property type="match status" value="1"/>
</dbReference>
<evidence type="ECO:0000256" key="1">
    <source>
        <dbReference type="ARBA" id="ARBA00007090"/>
    </source>
</evidence>
<evidence type="ECO:0000256" key="14">
    <source>
        <dbReference type="SAM" id="MobiDB-lite"/>
    </source>
</evidence>
<keyword evidence="9" id="KW-0573">Peptidoglycan synthesis</keyword>
<feature type="domain" description="Penicillin-binding protein transpeptidase" evidence="16">
    <location>
        <begin position="380"/>
        <end position="633"/>
    </location>
</feature>
<evidence type="ECO:0000313" key="18">
    <source>
        <dbReference type="EMBL" id="CAA9530137.1"/>
    </source>
</evidence>
<dbReference type="FunFam" id="1.10.3810.10:FF:000001">
    <property type="entry name" value="Penicillin-binding protein 1A"/>
    <property type="match status" value="1"/>
</dbReference>
<evidence type="ECO:0000256" key="12">
    <source>
        <dbReference type="ARBA" id="ARBA00034000"/>
    </source>
</evidence>
<dbReference type="EC" id="2.4.1.129" evidence="18"/>
<keyword evidence="7 18" id="KW-0378">Hydrolase</keyword>
<dbReference type="PANTHER" id="PTHR32282">
    <property type="entry name" value="BINDING PROTEIN TRANSPEPTIDASE, PUTATIVE-RELATED"/>
    <property type="match status" value="1"/>
</dbReference>
<evidence type="ECO:0000256" key="4">
    <source>
        <dbReference type="ARBA" id="ARBA00022670"/>
    </source>
</evidence>
<dbReference type="GO" id="GO:0009252">
    <property type="term" value="P:peptidoglycan biosynthetic process"/>
    <property type="evidence" value="ECO:0007669"/>
    <property type="project" value="UniProtKB-KW"/>
</dbReference>
<dbReference type="AlphaFoldDB" id="A0A6J4TS78"/>
<comment type="catalytic activity">
    <reaction evidence="12">
        <text>Preferential cleavage: (Ac)2-L-Lys-D-Ala-|-D-Ala. Also transpeptidation of peptidyl-alanyl moieties that are N-acyl substituents of D-alanine.</text>
        <dbReference type="EC" id="3.4.16.4"/>
    </reaction>
</comment>
<proteinExistence type="inferred from homology"/>
<gene>
    <name evidence="18" type="ORF">AVDCRST_MAG05-4333</name>
</gene>
<evidence type="ECO:0000256" key="5">
    <source>
        <dbReference type="ARBA" id="ARBA00022676"/>
    </source>
</evidence>
<reference evidence="18" key="1">
    <citation type="submission" date="2020-02" db="EMBL/GenBank/DDBJ databases">
        <authorList>
            <person name="Meier V. D."/>
        </authorList>
    </citation>
    <scope>NUCLEOTIDE SEQUENCE</scope>
    <source>
        <strain evidence="18">AVDCRST_MAG05</strain>
    </source>
</reference>
<dbReference type="EC" id="3.4.-.-" evidence="18"/>
<keyword evidence="15" id="KW-0812">Transmembrane</keyword>
<evidence type="ECO:0000256" key="9">
    <source>
        <dbReference type="ARBA" id="ARBA00022984"/>
    </source>
</evidence>
<feature type="compositionally biased region" description="Low complexity" evidence="14">
    <location>
        <begin position="725"/>
        <end position="771"/>
    </location>
</feature>
<protein>
    <submittedName>
        <fullName evidence="18">Multimodular transpeptidase-transglycosylase</fullName>
        <ecNumber evidence="18">2.4.1.129</ecNumber>
        <ecNumber evidence="18">3.4.-.-</ecNumber>
    </submittedName>
</protein>
<feature type="transmembrane region" description="Helical" evidence="15">
    <location>
        <begin position="47"/>
        <end position="73"/>
    </location>
</feature>
<evidence type="ECO:0000259" key="16">
    <source>
        <dbReference type="Pfam" id="PF00905"/>
    </source>
</evidence>
<comment type="similarity">
    <text evidence="1">In the C-terminal section; belongs to the transpeptidase family.</text>
</comment>
<dbReference type="InterPro" id="IPR050396">
    <property type="entry name" value="Glycosyltr_51/Transpeptidase"/>
</dbReference>
<keyword evidence="3" id="KW-0121">Carboxypeptidase</keyword>
<dbReference type="InterPro" id="IPR001264">
    <property type="entry name" value="Glyco_trans_51"/>
</dbReference>
<dbReference type="Gene3D" id="1.10.3810.10">
    <property type="entry name" value="Biosynthetic peptidoglycan transglycosylase-like"/>
    <property type="match status" value="1"/>
</dbReference>
<keyword evidence="15" id="KW-0472">Membrane</keyword>
<dbReference type="SUPFAM" id="SSF56601">
    <property type="entry name" value="beta-lactamase/transpeptidase-like"/>
    <property type="match status" value="1"/>
</dbReference>
<evidence type="ECO:0000256" key="15">
    <source>
        <dbReference type="SAM" id="Phobius"/>
    </source>
</evidence>
<dbReference type="InterPro" id="IPR012338">
    <property type="entry name" value="Beta-lactam/transpept-like"/>
</dbReference>
<keyword evidence="6 18" id="KW-0808">Transferase</keyword>
<dbReference type="Pfam" id="PF00912">
    <property type="entry name" value="Transgly"/>
    <property type="match status" value="1"/>
</dbReference>
<keyword evidence="5 18" id="KW-0328">Glycosyltransferase</keyword>
<comment type="similarity">
    <text evidence="2">In the N-terminal section; belongs to the glycosyltransferase 51 family.</text>
</comment>
<evidence type="ECO:0000256" key="2">
    <source>
        <dbReference type="ARBA" id="ARBA00007739"/>
    </source>
</evidence>
<dbReference type="GO" id="GO:0008658">
    <property type="term" value="F:penicillin binding"/>
    <property type="evidence" value="ECO:0007669"/>
    <property type="project" value="InterPro"/>
</dbReference>
<dbReference type="EMBL" id="CADCVM010000472">
    <property type="protein sequence ID" value="CAA9530137.1"/>
    <property type="molecule type" value="Genomic_DNA"/>
</dbReference>
<evidence type="ECO:0000259" key="17">
    <source>
        <dbReference type="Pfam" id="PF00912"/>
    </source>
</evidence>
<dbReference type="GO" id="GO:0008360">
    <property type="term" value="P:regulation of cell shape"/>
    <property type="evidence" value="ECO:0007669"/>
    <property type="project" value="UniProtKB-KW"/>
</dbReference>
<dbReference type="PANTHER" id="PTHR32282:SF33">
    <property type="entry name" value="PEPTIDOGLYCAN GLYCOSYLTRANSFERASE"/>
    <property type="match status" value="1"/>
</dbReference>
<comment type="catalytic activity">
    <reaction evidence="13">
        <text>[GlcNAc-(1-&gt;4)-Mur2Ac(oyl-L-Ala-gamma-D-Glu-L-Lys-D-Ala-D-Ala)](n)-di-trans,octa-cis-undecaprenyl diphosphate + beta-D-GlcNAc-(1-&gt;4)-Mur2Ac(oyl-L-Ala-gamma-D-Glu-L-Lys-D-Ala-D-Ala)-di-trans,octa-cis-undecaprenyl diphosphate = [GlcNAc-(1-&gt;4)-Mur2Ac(oyl-L-Ala-gamma-D-Glu-L-Lys-D-Ala-D-Ala)](n+1)-di-trans,octa-cis-undecaprenyl diphosphate + di-trans,octa-cis-undecaprenyl diphosphate + H(+)</text>
        <dbReference type="Rhea" id="RHEA:23708"/>
        <dbReference type="Rhea" id="RHEA-COMP:9602"/>
        <dbReference type="Rhea" id="RHEA-COMP:9603"/>
        <dbReference type="ChEBI" id="CHEBI:15378"/>
        <dbReference type="ChEBI" id="CHEBI:58405"/>
        <dbReference type="ChEBI" id="CHEBI:60033"/>
        <dbReference type="ChEBI" id="CHEBI:78435"/>
        <dbReference type="EC" id="2.4.99.28"/>
    </reaction>
</comment>
<evidence type="ECO:0000256" key="13">
    <source>
        <dbReference type="ARBA" id="ARBA00049902"/>
    </source>
</evidence>
<evidence type="ECO:0000256" key="7">
    <source>
        <dbReference type="ARBA" id="ARBA00022801"/>
    </source>
</evidence>
<keyword evidence="10" id="KW-0511">Multifunctional enzyme</keyword>
<evidence type="ECO:0000256" key="3">
    <source>
        <dbReference type="ARBA" id="ARBA00022645"/>
    </source>
</evidence>
<evidence type="ECO:0000256" key="6">
    <source>
        <dbReference type="ARBA" id="ARBA00022679"/>
    </source>
</evidence>
<feature type="domain" description="Glycosyl transferase family 51" evidence="17">
    <location>
        <begin position="107"/>
        <end position="281"/>
    </location>
</feature>
<dbReference type="Gene3D" id="3.40.710.10">
    <property type="entry name" value="DD-peptidase/beta-lactamase superfamily"/>
    <property type="match status" value="1"/>
</dbReference>
<dbReference type="GO" id="GO:0009002">
    <property type="term" value="F:serine-type D-Ala-D-Ala carboxypeptidase activity"/>
    <property type="evidence" value="ECO:0007669"/>
    <property type="project" value="UniProtKB-EC"/>
</dbReference>
<name>A0A6J4TS78_9ACTN</name>
<accession>A0A6J4TS78</accession>
<sequence length="798" mass="85392">MARTHQSGRGRGPGAGTSKRKGSSRPVKLPARRKKQRSRGAAIWSRILWAFGVALLVLFVGGLAFAAGGYLGIVQGVKQLEAPRTFETHPTYLYSAPIGESESSRRVIGTIFGGQNRKTASLADMPPHLLNALVAKEDERFREHAGVDLWGIMRALYVDIRAGATVEGASTITQQYVKNAYLSHDQSITRKVKEALIAVELERSVYKDNKDQVIADYLNTVYFGSNAYGVQAASETYFGKSVSDLSVAESATLVGLLWSPSTLGQDRDGAWLQRDLVLRKMFEAGYISSQDYNEALEVPLPERWPAGAMVESGLQGPSTTRSFTDLAEEELIARYGANTVLQGGMSVYTTIDLPTQVAAREILYGPEGYLPEADDPDLALVSIDPETGRIKAMVGNRDPEAQFNLVTQGHRQPGSAFKPFALIAALEQGIDPETPFVSEKKEYMVQVPGLDKPEKWKVENYDGITRGKIPLKEALWWSDNTVFTDLVMNPDGNGLENGPSAVIDVAKRLGVTADFGPHPHPSVVLGTQEVSPLDMATAYATIANGGRKVEPTTITKVVSNGEDGDEVLYDAPEEPRGERVIDEEIAHKATELMIGDVTEGIAKDASLGERPVAGKTGTSENFFDAWFVGYVPQMVTGIWMGYGEGGATLEYTLDYARKLNGLSGGITPAEVWKTYMEDVMAGRPVEDFEGVEIPEEPKESTAPDTDPSGTPPEDATEQPGLAPEAQTPAPTMSPTTTASPAPRAPGAAPESTSSAPASSAAPSDPNASSPEPASPEPSSPEPSAVTPASAPAASPAPR</sequence>
<keyword evidence="15" id="KW-1133">Transmembrane helix</keyword>
<dbReference type="GO" id="GO:0030288">
    <property type="term" value="C:outer membrane-bounded periplasmic space"/>
    <property type="evidence" value="ECO:0007669"/>
    <property type="project" value="TreeGrafter"/>
</dbReference>